<sequence length="78" mass="9354">MNNQALVLHRRMRSLEPDVLHCREVELCLAEDGRHVLLNRYVELYRHEHVSWCAIQQHRVPLAKMVRWLVDNGEQVKD</sequence>
<organism evidence="1 2">
    <name type="scientific">Pseudomonas fluorescens</name>
    <dbReference type="NCBI Taxonomy" id="294"/>
    <lineage>
        <taxon>Bacteria</taxon>
        <taxon>Pseudomonadati</taxon>
        <taxon>Pseudomonadota</taxon>
        <taxon>Gammaproteobacteria</taxon>
        <taxon>Pseudomonadales</taxon>
        <taxon>Pseudomonadaceae</taxon>
        <taxon>Pseudomonas</taxon>
    </lineage>
</organism>
<dbReference type="Proteomes" id="UP000059425">
    <property type="component" value="Chromosome"/>
</dbReference>
<reference evidence="1 2" key="2">
    <citation type="journal article" date="2018" name="Nature">
        <title>Mutant phenotypes for thousands of bacterial genes of unknown function.</title>
        <authorList>
            <person name="Price M.N."/>
            <person name="Wetmore K.M."/>
            <person name="Waters R.J."/>
            <person name="Callaghan M."/>
            <person name="Ray J."/>
            <person name="Liu H."/>
            <person name="Kuehl J.V."/>
            <person name="Melnyk R.A."/>
            <person name="Lamson J.S."/>
            <person name="Suh Y."/>
            <person name="Carlson H.K."/>
            <person name="Esquivel Z."/>
            <person name="Sadeeshkumar H."/>
            <person name="Chakraborty R."/>
            <person name="Zane G.M."/>
            <person name="Rubin B.E."/>
            <person name="Wall J.D."/>
            <person name="Visel A."/>
            <person name="Bristow J."/>
            <person name="Blow M.J."/>
            <person name="Arkin A.P."/>
            <person name="Deutschbauer A.M."/>
        </authorList>
    </citation>
    <scope>NUCLEOTIDE SEQUENCE [LARGE SCALE GENOMIC DNA]</scope>
    <source>
        <strain evidence="1 2">FW300-N2C3</strain>
    </source>
</reference>
<proteinExistence type="predicted"/>
<accession>A0A0N9WB71</accession>
<protein>
    <submittedName>
        <fullName evidence="1">Uncharacterized protein</fullName>
    </submittedName>
</protein>
<dbReference type="RefSeq" id="WP_060741598.1">
    <property type="nucleotide sequence ID" value="NZ_CP012831.1"/>
</dbReference>
<name>A0A0N9WB71_PSEFL</name>
<dbReference type="OrthoDB" id="6982863at2"/>
<evidence type="ECO:0000313" key="1">
    <source>
        <dbReference type="EMBL" id="ALI09445.1"/>
    </source>
</evidence>
<gene>
    <name evidence="1" type="ORF">AO356_22370</name>
</gene>
<evidence type="ECO:0000313" key="2">
    <source>
        <dbReference type="Proteomes" id="UP000059425"/>
    </source>
</evidence>
<dbReference type="EMBL" id="CP012831">
    <property type="protein sequence ID" value="ALI09445.1"/>
    <property type="molecule type" value="Genomic_DNA"/>
</dbReference>
<dbReference type="AlphaFoldDB" id="A0A0N9WB71"/>
<reference evidence="2" key="1">
    <citation type="submission" date="2015-09" db="EMBL/GenBank/DDBJ databases">
        <title>Whole genome sequence of Pseudomonas fluorescens FW300-N2C3.</title>
        <authorList>
            <person name="Ray J."/>
            <person name="Melnyk R."/>
            <person name="Deutschbauer A."/>
        </authorList>
    </citation>
    <scope>NUCLEOTIDE SEQUENCE [LARGE SCALE GENOMIC DNA]</scope>
    <source>
        <strain evidence="2">FW300-N2C3</strain>
    </source>
</reference>